<dbReference type="InterPro" id="IPR007627">
    <property type="entry name" value="RNA_pol_sigma70_r2"/>
</dbReference>
<dbReference type="PANTHER" id="PTHR43133">
    <property type="entry name" value="RNA POLYMERASE ECF-TYPE SIGMA FACTO"/>
    <property type="match status" value="1"/>
</dbReference>
<keyword evidence="2" id="KW-0805">Transcription regulation</keyword>
<dbReference type="InterPro" id="IPR039425">
    <property type="entry name" value="RNA_pol_sigma-70-like"/>
</dbReference>
<dbReference type="NCBIfam" id="TIGR02937">
    <property type="entry name" value="sigma70-ECF"/>
    <property type="match status" value="1"/>
</dbReference>
<gene>
    <name evidence="7" type="ORF">FXN61_43985</name>
</gene>
<dbReference type="PANTHER" id="PTHR43133:SF8">
    <property type="entry name" value="RNA POLYMERASE SIGMA FACTOR HI_1459-RELATED"/>
    <property type="match status" value="1"/>
</dbReference>
<dbReference type="Pfam" id="PF04542">
    <property type="entry name" value="Sigma70_r2"/>
    <property type="match status" value="1"/>
</dbReference>
<evidence type="ECO:0000256" key="1">
    <source>
        <dbReference type="ARBA" id="ARBA00010641"/>
    </source>
</evidence>
<keyword evidence="3" id="KW-0731">Sigma factor</keyword>
<keyword evidence="4" id="KW-0238">DNA-binding</keyword>
<evidence type="ECO:0000256" key="4">
    <source>
        <dbReference type="ARBA" id="ARBA00023125"/>
    </source>
</evidence>
<accession>A0ABX1FW85</accession>
<keyword evidence="5" id="KW-0804">Transcription</keyword>
<evidence type="ECO:0000259" key="6">
    <source>
        <dbReference type="Pfam" id="PF04542"/>
    </source>
</evidence>
<dbReference type="RefSeq" id="WP_167979907.1">
    <property type="nucleotide sequence ID" value="NZ_VSRL01000340.1"/>
</dbReference>
<dbReference type="Gene3D" id="1.10.10.10">
    <property type="entry name" value="Winged helix-like DNA-binding domain superfamily/Winged helix DNA-binding domain"/>
    <property type="match status" value="1"/>
</dbReference>
<feature type="domain" description="RNA polymerase sigma-70 region 2" evidence="6">
    <location>
        <begin position="37"/>
        <end position="99"/>
    </location>
</feature>
<evidence type="ECO:0000256" key="5">
    <source>
        <dbReference type="ARBA" id="ARBA00023163"/>
    </source>
</evidence>
<dbReference type="SUPFAM" id="SSF88659">
    <property type="entry name" value="Sigma3 and sigma4 domains of RNA polymerase sigma factors"/>
    <property type="match status" value="1"/>
</dbReference>
<dbReference type="InterPro" id="IPR014284">
    <property type="entry name" value="RNA_pol_sigma-70_dom"/>
</dbReference>
<protein>
    <submittedName>
        <fullName evidence="7">Sigma-70 family RNA polymerase sigma factor</fullName>
    </submittedName>
</protein>
<evidence type="ECO:0000256" key="3">
    <source>
        <dbReference type="ARBA" id="ARBA00023082"/>
    </source>
</evidence>
<comment type="caution">
    <text evidence="7">The sequence shown here is derived from an EMBL/GenBank/DDBJ whole genome shotgun (WGS) entry which is preliminary data.</text>
</comment>
<dbReference type="Proteomes" id="UP001515943">
    <property type="component" value="Unassembled WGS sequence"/>
</dbReference>
<dbReference type="EMBL" id="VSRL01000340">
    <property type="protein sequence ID" value="NKE63317.1"/>
    <property type="molecule type" value="Genomic_DNA"/>
</dbReference>
<evidence type="ECO:0000313" key="7">
    <source>
        <dbReference type="EMBL" id="NKE63317.1"/>
    </source>
</evidence>
<evidence type="ECO:0000256" key="2">
    <source>
        <dbReference type="ARBA" id="ARBA00023015"/>
    </source>
</evidence>
<evidence type="ECO:0000313" key="8">
    <source>
        <dbReference type="Proteomes" id="UP001515943"/>
    </source>
</evidence>
<name>A0ABX1FW85_9PSEU</name>
<dbReference type="InterPro" id="IPR013324">
    <property type="entry name" value="RNA_pol_sigma_r3/r4-like"/>
</dbReference>
<keyword evidence="8" id="KW-1185">Reference proteome</keyword>
<dbReference type="InterPro" id="IPR036388">
    <property type="entry name" value="WH-like_DNA-bd_sf"/>
</dbReference>
<dbReference type="Gene3D" id="1.10.1740.10">
    <property type="match status" value="1"/>
</dbReference>
<proteinExistence type="inferred from homology"/>
<reference evidence="7 8" key="1">
    <citation type="submission" date="2019-08" db="EMBL/GenBank/DDBJ databases">
        <title>Lentzea from Indian Himalayas.</title>
        <authorList>
            <person name="Mandal S."/>
            <person name="Mallick Gupta A."/>
            <person name="Maiti P.K."/>
            <person name="Sarkar J."/>
            <person name="Mandal S."/>
        </authorList>
    </citation>
    <scope>NUCLEOTIDE SEQUENCE [LARGE SCALE GENOMIC DNA]</scope>
    <source>
        <strain evidence="7 8">PSKA42</strain>
    </source>
</reference>
<dbReference type="SUPFAM" id="SSF88946">
    <property type="entry name" value="Sigma2 domain of RNA polymerase sigma factors"/>
    <property type="match status" value="1"/>
</dbReference>
<comment type="similarity">
    <text evidence="1">Belongs to the sigma-70 factor family. ECF subfamily.</text>
</comment>
<dbReference type="InterPro" id="IPR013325">
    <property type="entry name" value="RNA_pol_sigma_r2"/>
</dbReference>
<sequence>MDIGHRTFTGPPSTGWAGTAMVFEAARDGDRRAFQDLVASLSPMLWQVARSQGLDRETSQDVVQTAWLALLRDMHDIRNPLALAGWLIVTTKRECWRVRDRRRPEFVTDDQKELDRADPAAGPEVLAALGDQRRRLWGAVALLDERCRELLRFVAFVPRPDYGMIAETLGMKRGSVGPTRQRCLDKLHALLSGDEAGGGS</sequence>
<organism evidence="7 8">
    <name type="scientific">Lentzea indica</name>
    <dbReference type="NCBI Taxonomy" id="2604800"/>
    <lineage>
        <taxon>Bacteria</taxon>
        <taxon>Bacillati</taxon>
        <taxon>Actinomycetota</taxon>
        <taxon>Actinomycetes</taxon>
        <taxon>Pseudonocardiales</taxon>
        <taxon>Pseudonocardiaceae</taxon>
        <taxon>Lentzea</taxon>
    </lineage>
</organism>